<gene>
    <name evidence="2" type="ORF">PIB30_070389</name>
</gene>
<comment type="caution">
    <text evidence="2">The sequence shown here is derived from an EMBL/GenBank/DDBJ whole genome shotgun (WGS) entry which is preliminary data.</text>
</comment>
<name>A0ABU6QN17_9FABA</name>
<evidence type="ECO:0000313" key="3">
    <source>
        <dbReference type="Proteomes" id="UP001341840"/>
    </source>
</evidence>
<protein>
    <submittedName>
        <fullName evidence="2">Uncharacterized protein</fullName>
    </submittedName>
</protein>
<evidence type="ECO:0000313" key="2">
    <source>
        <dbReference type="EMBL" id="MED6113394.1"/>
    </source>
</evidence>
<dbReference type="EMBL" id="JASCZI010000792">
    <property type="protein sequence ID" value="MED6113394.1"/>
    <property type="molecule type" value="Genomic_DNA"/>
</dbReference>
<organism evidence="2 3">
    <name type="scientific">Stylosanthes scabra</name>
    <dbReference type="NCBI Taxonomy" id="79078"/>
    <lineage>
        <taxon>Eukaryota</taxon>
        <taxon>Viridiplantae</taxon>
        <taxon>Streptophyta</taxon>
        <taxon>Embryophyta</taxon>
        <taxon>Tracheophyta</taxon>
        <taxon>Spermatophyta</taxon>
        <taxon>Magnoliopsida</taxon>
        <taxon>eudicotyledons</taxon>
        <taxon>Gunneridae</taxon>
        <taxon>Pentapetalae</taxon>
        <taxon>rosids</taxon>
        <taxon>fabids</taxon>
        <taxon>Fabales</taxon>
        <taxon>Fabaceae</taxon>
        <taxon>Papilionoideae</taxon>
        <taxon>50 kb inversion clade</taxon>
        <taxon>dalbergioids sensu lato</taxon>
        <taxon>Dalbergieae</taxon>
        <taxon>Pterocarpus clade</taxon>
        <taxon>Stylosanthes</taxon>
    </lineage>
</organism>
<proteinExistence type="predicted"/>
<feature type="region of interest" description="Disordered" evidence="1">
    <location>
        <begin position="94"/>
        <end position="168"/>
    </location>
</feature>
<feature type="compositionally biased region" description="Pro residues" evidence="1">
    <location>
        <begin position="61"/>
        <end position="77"/>
    </location>
</feature>
<feature type="compositionally biased region" description="Polar residues" evidence="1">
    <location>
        <begin position="136"/>
        <end position="160"/>
    </location>
</feature>
<sequence length="168" mass="18194">MTRSAIQLFYKGSGDGSLGDGILTNIRSVSSLFVMRPPAPRRGLPRTVRPFAPDHFIPAIPPPRPAPPRPLPQPLPGVPHRRVPFATATKYRRMFIQPVRPPPPPSSPVADILDDVPSEPSQDLSADASNDRETSIEMSQSQSFASEASVGGSTYATSSHHSYDDPMD</sequence>
<dbReference type="Proteomes" id="UP001341840">
    <property type="component" value="Unassembled WGS sequence"/>
</dbReference>
<feature type="compositionally biased region" description="Polar residues" evidence="1">
    <location>
        <begin position="119"/>
        <end position="128"/>
    </location>
</feature>
<reference evidence="2 3" key="1">
    <citation type="journal article" date="2023" name="Plants (Basel)">
        <title>Bridging the Gap: Combining Genomics and Transcriptomics Approaches to Understand Stylosanthes scabra, an Orphan Legume from the Brazilian Caatinga.</title>
        <authorList>
            <person name="Ferreira-Neto J.R.C."/>
            <person name="da Silva M.D."/>
            <person name="Binneck E."/>
            <person name="de Melo N.F."/>
            <person name="da Silva R.H."/>
            <person name="de Melo A.L.T.M."/>
            <person name="Pandolfi V."/>
            <person name="Bustamante F.O."/>
            <person name="Brasileiro-Vidal A.C."/>
            <person name="Benko-Iseppon A.M."/>
        </authorList>
    </citation>
    <scope>NUCLEOTIDE SEQUENCE [LARGE SCALE GENOMIC DNA]</scope>
    <source>
        <tissue evidence="2">Leaves</tissue>
    </source>
</reference>
<accession>A0ABU6QN17</accession>
<evidence type="ECO:0000256" key="1">
    <source>
        <dbReference type="SAM" id="MobiDB-lite"/>
    </source>
</evidence>
<feature type="region of interest" description="Disordered" evidence="1">
    <location>
        <begin position="61"/>
        <end position="81"/>
    </location>
</feature>
<keyword evidence="3" id="KW-1185">Reference proteome</keyword>